<evidence type="ECO:0000313" key="9">
    <source>
        <dbReference type="Proteomes" id="UP001153636"/>
    </source>
</evidence>
<gene>
    <name evidence="8" type="ORF">PSYICH_LOCUS11975</name>
</gene>
<keyword evidence="3" id="KW-0862">Zinc</keyword>
<dbReference type="CDD" id="cd21965">
    <property type="entry name" value="Zn-C2H2_CALCOCO1_TAX1BP1_like"/>
    <property type="match status" value="1"/>
</dbReference>
<keyword evidence="1" id="KW-0479">Metal-binding</keyword>
<proteinExistence type="predicted"/>
<feature type="region of interest" description="Disordered" evidence="6">
    <location>
        <begin position="259"/>
        <end position="294"/>
    </location>
</feature>
<feature type="compositionally biased region" description="Basic and acidic residues" evidence="6">
    <location>
        <begin position="259"/>
        <end position="277"/>
    </location>
</feature>
<dbReference type="GO" id="GO:0008270">
    <property type="term" value="F:zinc ion binding"/>
    <property type="evidence" value="ECO:0007669"/>
    <property type="project" value="UniProtKB-KW"/>
</dbReference>
<keyword evidence="9" id="KW-1185">Reference proteome</keyword>
<dbReference type="InterPro" id="IPR041641">
    <property type="entry name" value="CALCOCO1/2_Zn_UBZ1"/>
</dbReference>
<evidence type="ECO:0000256" key="6">
    <source>
        <dbReference type="SAM" id="MobiDB-lite"/>
    </source>
</evidence>
<feature type="domain" description="UBZ1-type" evidence="7">
    <location>
        <begin position="302"/>
        <end position="328"/>
    </location>
</feature>
<evidence type="ECO:0000256" key="5">
    <source>
        <dbReference type="SAM" id="Coils"/>
    </source>
</evidence>
<dbReference type="Gene3D" id="6.20.250.40">
    <property type="match status" value="1"/>
</dbReference>
<dbReference type="OrthoDB" id="6105729at2759"/>
<organism evidence="8 9">
    <name type="scientific">Psylliodes chrysocephalus</name>
    <dbReference type="NCBI Taxonomy" id="3402493"/>
    <lineage>
        <taxon>Eukaryota</taxon>
        <taxon>Metazoa</taxon>
        <taxon>Ecdysozoa</taxon>
        <taxon>Arthropoda</taxon>
        <taxon>Hexapoda</taxon>
        <taxon>Insecta</taxon>
        <taxon>Pterygota</taxon>
        <taxon>Neoptera</taxon>
        <taxon>Endopterygota</taxon>
        <taxon>Coleoptera</taxon>
        <taxon>Polyphaga</taxon>
        <taxon>Cucujiformia</taxon>
        <taxon>Chrysomeloidea</taxon>
        <taxon>Chrysomelidae</taxon>
        <taxon>Galerucinae</taxon>
        <taxon>Alticini</taxon>
        <taxon>Psylliodes</taxon>
    </lineage>
</organism>
<protein>
    <recommendedName>
        <fullName evidence="7">UBZ1-type domain-containing protein</fullName>
    </recommendedName>
</protein>
<evidence type="ECO:0000259" key="7">
    <source>
        <dbReference type="Pfam" id="PF18112"/>
    </source>
</evidence>
<dbReference type="Proteomes" id="UP001153636">
    <property type="component" value="Chromosome 6"/>
</dbReference>
<evidence type="ECO:0000256" key="2">
    <source>
        <dbReference type="ARBA" id="ARBA00022771"/>
    </source>
</evidence>
<sequence length="345" mass="39912">MDESVGAQYAIQIAVHTLRDRCKCLQQRISLLEEENVILRTKCVRNEETENSLSELDKIRAQITEVTEQRDQLQERIKMVTNENQELWTKLGKLIRVNKNLNEQFNKINDTLNQHTSPPALIRSKTFTQNNPLLKHSPQKTNNLEINENLSLELENISLKLMDSFSKQKLELEKICSEITEMQCDDDIITENFGFCFDDGLEEEVYDEFNYVLEDLKALKEEVLLQRNAMAKNLKQMECLAAINTTSCKLCDRRKTSRMEKTTSTDDIPKTGVDKSTETSQCPPKEEKSSAMSQSLPVEVEKICPICSKRFKKEAKFEEFQEHVEAHFISENVFIMSAHQSTFLD</sequence>
<keyword evidence="4 5" id="KW-0175">Coiled coil</keyword>
<evidence type="ECO:0000256" key="4">
    <source>
        <dbReference type="ARBA" id="ARBA00023054"/>
    </source>
</evidence>
<evidence type="ECO:0000313" key="8">
    <source>
        <dbReference type="EMBL" id="CAH1111623.1"/>
    </source>
</evidence>
<dbReference type="AlphaFoldDB" id="A0A9P0D419"/>
<evidence type="ECO:0000256" key="3">
    <source>
        <dbReference type="ARBA" id="ARBA00022833"/>
    </source>
</evidence>
<evidence type="ECO:0000256" key="1">
    <source>
        <dbReference type="ARBA" id="ARBA00022723"/>
    </source>
</evidence>
<feature type="coiled-coil region" evidence="5">
    <location>
        <begin position="15"/>
        <end position="83"/>
    </location>
</feature>
<dbReference type="EMBL" id="OV651818">
    <property type="protein sequence ID" value="CAH1111623.1"/>
    <property type="molecule type" value="Genomic_DNA"/>
</dbReference>
<dbReference type="Pfam" id="PF18112">
    <property type="entry name" value="Zn-C2H2_12"/>
    <property type="match status" value="1"/>
</dbReference>
<accession>A0A9P0D419</accession>
<keyword evidence="2" id="KW-0863">Zinc-finger</keyword>
<reference evidence="8" key="1">
    <citation type="submission" date="2022-01" db="EMBL/GenBank/DDBJ databases">
        <authorList>
            <person name="King R."/>
        </authorList>
    </citation>
    <scope>NUCLEOTIDE SEQUENCE</scope>
</reference>
<name>A0A9P0D419_9CUCU</name>